<organism evidence="1 2">
    <name type="scientific">Cognatishimia maritima</name>
    <dbReference type="NCBI Taxonomy" id="870908"/>
    <lineage>
        <taxon>Bacteria</taxon>
        <taxon>Pseudomonadati</taxon>
        <taxon>Pseudomonadota</taxon>
        <taxon>Alphaproteobacteria</taxon>
        <taxon>Rhodobacterales</taxon>
        <taxon>Paracoccaceae</taxon>
        <taxon>Cognatishimia</taxon>
    </lineage>
</organism>
<dbReference type="EMBL" id="FQWM01000003">
    <property type="protein sequence ID" value="SHH10929.1"/>
    <property type="molecule type" value="Genomic_DNA"/>
</dbReference>
<dbReference type="Proteomes" id="UP000184211">
    <property type="component" value="Unassembled WGS sequence"/>
</dbReference>
<dbReference type="AlphaFoldDB" id="A0A1M5QB07"/>
<protein>
    <submittedName>
        <fullName evidence="1">Uncharacterized protein</fullName>
    </submittedName>
</protein>
<sequence>MRLRLARPLTILEPAFAAPGDFSHSVFGSMKIYVFGSSQNQIPLPKFAADGLPNLKQPRPSYAVEAVTGLFAAY</sequence>
<proteinExistence type="predicted"/>
<evidence type="ECO:0000313" key="1">
    <source>
        <dbReference type="EMBL" id="SHH10929.1"/>
    </source>
</evidence>
<accession>A0A1M5QB07</accession>
<reference evidence="2" key="1">
    <citation type="submission" date="2016-11" db="EMBL/GenBank/DDBJ databases">
        <authorList>
            <person name="Varghese N."/>
            <person name="Submissions S."/>
        </authorList>
    </citation>
    <scope>NUCLEOTIDE SEQUENCE [LARGE SCALE GENOMIC DNA]</scope>
    <source>
        <strain evidence="2">DSM 28223</strain>
    </source>
</reference>
<evidence type="ECO:0000313" key="2">
    <source>
        <dbReference type="Proteomes" id="UP000184211"/>
    </source>
</evidence>
<keyword evidence="2" id="KW-1185">Reference proteome</keyword>
<name>A0A1M5QB07_9RHOB</name>
<gene>
    <name evidence="1" type="ORF">SAMN04488044_1922</name>
</gene>